<reference evidence="2" key="1">
    <citation type="submission" date="2017-10" db="EMBL/GenBank/DDBJ databases">
        <title>Rapid genome shrinkage in a self-fertile nematode reveals novel sperm competition proteins.</title>
        <authorList>
            <person name="Yin D."/>
            <person name="Schwarz E.M."/>
            <person name="Thomas C.G."/>
            <person name="Felde R.L."/>
            <person name="Korf I.F."/>
            <person name="Cutter A.D."/>
            <person name="Schartner C.M."/>
            <person name="Ralston E.J."/>
            <person name="Meyer B.J."/>
            <person name="Haag E.S."/>
        </authorList>
    </citation>
    <scope>NUCLEOTIDE SEQUENCE [LARGE SCALE GENOMIC DNA]</scope>
    <source>
        <strain evidence="2">JU1422</strain>
    </source>
</reference>
<organism evidence="1 2">
    <name type="scientific">Caenorhabditis nigoni</name>
    <dbReference type="NCBI Taxonomy" id="1611254"/>
    <lineage>
        <taxon>Eukaryota</taxon>
        <taxon>Metazoa</taxon>
        <taxon>Ecdysozoa</taxon>
        <taxon>Nematoda</taxon>
        <taxon>Chromadorea</taxon>
        <taxon>Rhabditida</taxon>
        <taxon>Rhabditina</taxon>
        <taxon>Rhabditomorpha</taxon>
        <taxon>Rhabditoidea</taxon>
        <taxon>Rhabditidae</taxon>
        <taxon>Peloderinae</taxon>
        <taxon>Caenorhabditis</taxon>
    </lineage>
</organism>
<gene>
    <name evidence="1" type="primary">Cnig_chr_X.g23321</name>
    <name evidence="1" type="ORF">B9Z55_023321</name>
</gene>
<keyword evidence="2" id="KW-1185">Reference proteome</keyword>
<comment type="caution">
    <text evidence="1">The sequence shown here is derived from an EMBL/GenBank/DDBJ whole genome shotgun (WGS) entry which is preliminary data.</text>
</comment>
<accession>A0A2G5SP20</accession>
<evidence type="ECO:0000313" key="1">
    <source>
        <dbReference type="EMBL" id="PIC16875.1"/>
    </source>
</evidence>
<sequence length="80" mass="8886">MTIGESTVPLGRSETVQPPTEFTVAQRLSCTLTLLTGNRAHNVLLTSTGAHNVASRRRFFFFILTCKQHGPQPSSFLTFY</sequence>
<name>A0A2G5SP20_9PELO</name>
<proteinExistence type="predicted"/>
<dbReference type="EMBL" id="PDUG01000006">
    <property type="protein sequence ID" value="PIC16875.1"/>
    <property type="molecule type" value="Genomic_DNA"/>
</dbReference>
<dbReference type="Proteomes" id="UP000230233">
    <property type="component" value="Chromosome X"/>
</dbReference>
<evidence type="ECO:0000313" key="2">
    <source>
        <dbReference type="Proteomes" id="UP000230233"/>
    </source>
</evidence>
<protein>
    <submittedName>
        <fullName evidence="1">Uncharacterized protein</fullName>
    </submittedName>
</protein>
<dbReference type="AlphaFoldDB" id="A0A2G5SP20"/>